<dbReference type="Proteomes" id="UP000838756">
    <property type="component" value="Unassembled WGS sequence"/>
</dbReference>
<accession>A0A8S4RKJ7</accession>
<protein>
    <submittedName>
        <fullName evidence="2">Jg25997 protein</fullName>
    </submittedName>
</protein>
<comment type="caution">
    <text evidence="2">The sequence shown here is derived from an EMBL/GenBank/DDBJ whole genome shotgun (WGS) entry which is preliminary data.</text>
</comment>
<dbReference type="AlphaFoldDB" id="A0A8S4RKJ7"/>
<dbReference type="EMBL" id="CAKXAJ010025355">
    <property type="protein sequence ID" value="CAH2238487.1"/>
    <property type="molecule type" value="Genomic_DNA"/>
</dbReference>
<evidence type="ECO:0000313" key="3">
    <source>
        <dbReference type="Proteomes" id="UP000838756"/>
    </source>
</evidence>
<gene>
    <name evidence="2" type="primary">jg25997</name>
    <name evidence="2" type="ORF">PAEG_LOCUS15573</name>
</gene>
<organism evidence="2 3">
    <name type="scientific">Pararge aegeria aegeria</name>
    <dbReference type="NCBI Taxonomy" id="348720"/>
    <lineage>
        <taxon>Eukaryota</taxon>
        <taxon>Metazoa</taxon>
        <taxon>Ecdysozoa</taxon>
        <taxon>Arthropoda</taxon>
        <taxon>Hexapoda</taxon>
        <taxon>Insecta</taxon>
        <taxon>Pterygota</taxon>
        <taxon>Neoptera</taxon>
        <taxon>Endopterygota</taxon>
        <taxon>Lepidoptera</taxon>
        <taxon>Glossata</taxon>
        <taxon>Ditrysia</taxon>
        <taxon>Papilionoidea</taxon>
        <taxon>Nymphalidae</taxon>
        <taxon>Satyrinae</taxon>
        <taxon>Satyrini</taxon>
        <taxon>Parargina</taxon>
        <taxon>Pararge</taxon>
    </lineage>
</organism>
<sequence length="173" mass="18971">MAHSSEETHQWLKPTTDGSGQPCTETGLGTEEEEDRARQKDKKTNTLSNLFTPVIVWRSTGQLSFLYATFSAITNSSTQRDNYGQTLPLGEAFGPALDCYRLLPHWFSGEHLGIEITMSCGSGGDSPPCLETDGHAPGLFPVVSELPSHRTFIGYCLIGLVVSIFEWSSRCPE</sequence>
<evidence type="ECO:0000313" key="2">
    <source>
        <dbReference type="EMBL" id="CAH2238487.1"/>
    </source>
</evidence>
<proteinExistence type="predicted"/>
<feature type="region of interest" description="Disordered" evidence="1">
    <location>
        <begin position="1"/>
        <end position="42"/>
    </location>
</feature>
<feature type="compositionally biased region" description="Basic and acidic residues" evidence="1">
    <location>
        <begin position="1"/>
        <end position="10"/>
    </location>
</feature>
<name>A0A8S4RKJ7_9NEOP</name>
<evidence type="ECO:0000256" key="1">
    <source>
        <dbReference type="SAM" id="MobiDB-lite"/>
    </source>
</evidence>
<keyword evidence="3" id="KW-1185">Reference proteome</keyword>
<reference evidence="2" key="1">
    <citation type="submission" date="2022-03" db="EMBL/GenBank/DDBJ databases">
        <authorList>
            <person name="Lindestad O."/>
        </authorList>
    </citation>
    <scope>NUCLEOTIDE SEQUENCE</scope>
</reference>